<keyword evidence="4" id="KW-1185">Reference proteome</keyword>
<evidence type="ECO:0008006" key="5">
    <source>
        <dbReference type="Google" id="ProtNLM"/>
    </source>
</evidence>
<evidence type="ECO:0000313" key="4">
    <source>
        <dbReference type="Proteomes" id="UP001521116"/>
    </source>
</evidence>
<dbReference type="CDD" id="cd12148">
    <property type="entry name" value="fungal_TF_MHR"/>
    <property type="match status" value="1"/>
</dbReference>
<accession>A0ABR3SMC4</accession>
<dbReference type="PANTHER" id="PTHR46910">
    <property type="entry name" value="TRANSCRIPTION FACTOR PDR1"/>
    <property type="match status" value="1"/>
</dbReference>
<proteinExistence type="predicted"/>
<gene>
    <name evidence="3" type="ORF">SLS56_007895</name>
</gene>
<dbReference type="InterPro" id="IPR050987">
    <property type="entry name" value="AtrR-like"/>
</dbReference>
<feature type="region of interest" description="Disordered" evidence="2">
    <location>
        <begin position="46"/>
        <end position="94"/>
    </location>
</feature>
<comment type="caution">
    <text evidence="3">The sequence shown here is derived from an EMBL/GenBank/DDBJ whole genome shotgun (WGS) entry which is preliminary data.</text>
</comment>
<dbReference type="Proteomes" id="UP001521116">
    <property type="component" value="Unassembled WGS sequence"/>
</dbReference>
<dbReference type="EMBL" id="JAJVDC020000108">
    <property type="protein sequence ID" value="KAL1624356.1"/>
    <property type="molecule type" value="Genomic_DNA"/>
</dbReference>
<evidence type="ECO:0000313" key="3">
    <source>
        <dbReference type="EMBL" id="KAL1624356.1"/>
    </source>
</evidence>
<evidence type="ECO:0000256" key="2">
    <source>
        <dbReference type="SAM" id="MobiDB-lite"/>
    </source>
</evidence>
<dbReference type="PANTHER" id="PTHR46910:SF13">
    <property type="entry name" value="SPECIFIC TRANSCRIPTION FACTOR, PUTATIVE (AFU_ORTHOLOGUE AFUA_4G06190)-RELATED"/>
    <property type="match status" value="1"/>
</dbReference>
<protein>
    <recommendedName>
        <fullName evidence="5">Transcription factor domain-containing protein</fullName>
    </recommendedName>
</protein>
<sequence length="600" mass="66449">MPFGAPPTGCSVLITSAREEFSVNQQRIESKLGAVEEGLSRLTSIISNRLRGPQEESTTRPDSPTTPSAALIDGVPSASDTERHHRGANAQKAAFPTSVGLTMNAIRETLEATKVSTESLRTADADAHPEARMRDKAITPPSKLHSAFVEIAALGQETVDRLLAAFEVEYLPLYPFVGLRKARDHARTLFLGSEEATRTRIVDLDILKAILAIQMQFDDGLDCPIKDHLLSHIGWDVGRCAMGDAVGTEDIEICALISLYLFHRDESTKALRMIQFASRLCFDLGLNRAETYRSRAVGAENAQSLGTLFCCVCVLEHRLGFALQTPYLTRYTEIDDEVLDLASSQPLIKAMLVFDRLSAQMYDHVQGRQQTLREADERNYLEYRIQSLEESLPPQLRYHEGLMAPELPLSERVALNLQGMLYIRRNHLKVVLYTRHQTAAALGGPPAKSSDQVVEPAKNTIRFCTSLVKTGSMLPALRTSFEYFLASALAALFLVVARRPDSYGEACRDHFHEAIKVLEGSPARFHAPQENWCTLDDLKRIAKRLSMPVPEPEATAPERGADCSADRGLSQATIDELLCWTYGDGSQLGLDDFIFLTEGD</sequence>
<reference evidence="3 4" key="1">
    <citation type="submission" date="2024-02" db="EMBL/GenBank/DDBJ databases">
        <title>De novo assembly and annotation of 12 fungi associated with fruit tree decline syndrome in Ontario, Canada.</title>
        <authorList>
            <person name="Sulman M."/>
            <person name="Ellouze W."/>
            <person name="Ilyukhin E."/>
        </authorList>
    </citation>
    <scope>NUCLEOTIDE SEQUENCE [LARGE SCALE GENOMIC DNA]</scope>
    <source>
        <strain evidence="3 4">M1-105</strain>
    </source>
</reference>
<evidence type="ECO:0000256" key="1">
    <source>
        <dbReference type="ARBA" id="ARBA00023242"/>
    </source>
</evidence>
<name>A0ABR3SMC4_9PEZI</name>
<keyword evidence="1" id="KW-0539">Nucleus</keyword>
<organism evidence="3 4">
    <name type="scientific">Neofusicoccum ribis</name>
    <dbReference type="NCBI Taxonomy" id="45134"/>
    <lineage>
        <taxon>Eukaryota</taxon>
        <taxon>Fungi</taxon>
        <taxon>Dikarya</taxon>
        <taxon>Ascomycota</taxon>
        <taxon>Pezizomycotina</taxon>
        <taxon>Dothideomycetes</taxon>
        <taxon>Dothideomycetes incertae sedis</taxon>
        <taxon>Botryosphaeriales</taxon>
        <taxon>Botryosphaeriaceae</taxon>
        <taxon>Neofusicoccum</taxon>
    </lineage>
</organism>